<dbReference type="Proteomes" id="UP000553766">
    <property type="component" value="Unassembled WGS sequence"/>
</dbReference>
<evidence type="ECO:0000259" key="1">
    <source>
        <dbReference type="Pfam" id="PF09152"/>
    </source>
</evidence>
<organism evidence="2 3">
    <name type="scientific">Rubricella aquisinus</name>
    <dbReference type="NCBI Taxonomy" id="2028108"/>
    <lineage>
        <taxon>Bacteria</taxon>
        <taxon>Pseudomonadati</taxon>
        <taxon>Pseudomonadota</taxon>
        <taxon>Alphaproteobacteria</taxon>
        <taxon>Rhodobacterales</taxon>
        <taxon>Paracoccaceae</taxon>
        <taxon>Rubricella</taxon>
    </lineage>
</organism>
<dbReference type="SUPFAM" id="SSF52309">
    <property type="entry name" value="N-(deoxy)ribosyltransferase-like"/>
    <property type="match status" value="1"/>
</dbReference>
<dbReference type="Gene3D" id="3.40.50.10400">
    <property type="entry name" value="Hypothetical protein PA1492"/>
    <property type="match status" value="1"/>
</dbReference>
<protein>
    <recommendedName>
        <fullName evidence="1">DUF1937 domain-containing protein</fullName>
    </recommendedName>
</protein>
<reference evidence="2 3" key="1">
    <citation type="submission" date="2020-08" db="EMBL/GenBank/DDBJ databases">
        <title>Genomic Encyclopedia of Type Strains, Phase IV (KMG-IV): sequencing the most valuable type-strain genomes for metagenomic binning, comparative biology and taxonomic classification.</title>
        <authorList>
            <person name="Goeker M."/>
        </authorList>
    </citation>
    <scope>NUCLEOTIDE SEQUENCE [LARGE SCALE GENOMIC DNA]</scope>
    <source>
        <strain evidence="2 3">DSM 103377</strain>
    </source>
</reference>
<name>A0A840X1P8_9RHOB</name>
<dbReference type="AlphaFoldDB" id="A0A840X1P8"/>
<feature type="domain" description="DUF1937" evidence="1">
    <location>
        <begin position="28"/>
        <end position="144"/>
    </location>
</feature>
<dbReference type="InterPro" id="IPR015235">
    <property type="entry name" value="DUF1937"/>
</dbReference>
<keyword evidence="3" id="KW-1185">Reference proteome</keyword>
<sequence length="157" mass="17305">MTATFVDEGVLHVEQSLSETAMQIGSRLAYLATPYTRLVVDVRGQFDRYKSLDVELRTARWSRAFALQGVTVASPILTACSICHADTENAIDPLDDPFWARWCQPMLEACGAIVVPPMEGWAASRGVWREVSWALQHDVPVYLVAKENPAAGAEVPT</sequence>
<dbReference type="RefSeq" id="WP_184010820.1">
    <property type="nucleotide sequence ID" value="NZ_JACIJS010000005.1"/>
</dbReference>
<evidence type="ECO:0000313" key="2">
    <source>
        <dbReference type="EMBL" id="MBB5515786.1"/>
    </source>
</evidence>
<dbReference type="Pfam" id="PF09152">
    <property type="entry name" value="DUF1937"/>
    <property type="match status" value="1"/>
</dbReference>
<evidence type="ECO:0000313" key="3">
    <source>
        <dbReference type="Proteomes" id="UP000553766"/>
    </source>
</evidence>
<dbReference type="EMBL" id="JACIJS010000005">
    <property type="protein sequence ID" value="MBB5515786.1"/>
    <property type="molecule type" value="Genomic_DNA"/>
</dbReference>
<gene>
    <name evidence="2" type="ORF">FHS89_001806</name>
</gene>
<comment type="caution">
    <text evidence="2">The sequence shown here is derived from an EMBL/GenBank/DDBJ whole genome shotgun (WGS) entry which is preliminary data.</text>
</comment>
<accession>A0A840X1P8</accession>
<proteinExistence type="predicted"/>